<evidence type="ECO:0000256" key="3">
    <source>
        <dbReference type="ARBA" id="ARBA00022884"/>
    </source>
</evidence>
<evidence type="ECO:0000256" key="7">
    <source>
        <dbReference type="HAMAP-Rule" id="MF_01306"/>
    </source>
</evidence>
<keyword evidence="5 7" id="KW-0687">Ribonucleoprotein</keyword>
<dbReference type="STRING" id="1802280.A3B37_04050"/>
<dbReference type="HAMAP" id="MF_01306_B">
    <property type="entry name" value="Ribosomal_uS4_B"/>
    <property type="match status" value="1"/>
</dbReference>
<dbReference type="PANTHER" id="PTHR11831:SF4">
    <property type="entry name" value="SMALL RIBOSOMAL SUBUNIT PROTEIN US4M"/>
    <property type="match status" value="1"/>
</dbReference>
<dbReference type="InterPro" id="IPR002942">
    <property type="entry name" value="S4_RNA-bd"/>
</dbReference>
<comment type="similarity">
    <text evidence="1 7 8">Belongs to the universal ribosomal protein uS4 family.</text>
</comment>
<dbReference type="InterPro" id="IPR001912">
    <property type="entry name" value="Ribosomal_uS4_N"/>
</dbReference>
<evidence type="ECO:0000256" key="8">
    <source>
        <dbReference type="RuleBase" id="RU003699"/>
    </source>
</evidence>
<feature type="domain" description="RNA-binding S4" evidence="9">
    <location>
        <begin position="98"/>
        <end position="159"/>
    </location>
</feature>
<dbReference type="Gene3D" id="1.10.1050.10">
    <property type="entry name" value="Ribosomal Protein S4 Delta 41, Chain A, domain 1"/>
    <property type="match status" value="1"/>
</dbReference>
<evidence type="ECO:0000313" key="12">
    <source>
        <dbReference type="Proteomes" id="UP000176705"/>
    </source>
</evidence>
<dbReference type="EMBL" id="MHQS01000004">
    <property type="protein sequence ID" value="OHA09306.1"/>
    <property type="molecule type" value="Genomic_DNA"/>
</dbReference>
<dbReference type="GO" id="GO:0019843">
    <property type="term" value="F:rRNA binding"/>
    <property type="evidence" value="ECO:0007669"/>
    <property type="project" value="UniProtKB-UniRule"/>
</dbReference>
<dbReference type="NCBIfam" id="NF003717">
    <property type="entry name" value="PRK05327.1"/>
    <property type="match status" value="1"/>
</dbReference>
<dbReference type="Proteomes" id="UP000176705">
    <property type="component" value="Unassembled WGS sequence"/>
</dbReference>
<gene>
    <name evidence="7" type="primary">rpsD</name>
    <name evidence="11" type="ORF">A3B37_04050</name>
</gene>
<keyword evidence="3 7" id="KW-0694">RNA-binding</keyword>
<dbReference type="InterPro" id="IPR018079">
    <property type="entry name" value="Ribosomal_uS4_CS"/>
</dbReference>
<comment type="function">
    <text evidence="7">One of the primary rRNA binding proteins, it binds directly to 16S rRNA where it nucleates assembly of the body of the 30S subunit.</text>
</comment>
<dbReference type="GO" id="GO:0003735">
    <property type="term" value="F:structural constituent of ribosome"/>
    <property type="evidence" value="ECO:0007669"/>
    <property type="project" value="InterPro"/>
</dbReference>
<dbReference type="PROSITE" id="PS00632">
    <property type="entry name" value="RIBOSOMAL_S4"/>
    <property type="match status" value="1"/>
</dbReference>
<dbReference type="Pfam" id="PF00163">
    <property type="entry name" value="Ribosomal_S4"/>
    <property type="match status" value="1"/>
</dbReference>
<evidence type="ECO:0000256" key="5">
    <source>
        <dbReference type="ARBA" id="ARBA00023274"/>
    </source>
</evidence>
<evidence type="ECO:0000259" key="9">
    <source>
        <dbReference type="SMART" id="SM00363"/>
    </source>
</evidence>
<dbReference type="InterPro" id="IPR022801">
    <property type="entry name" value="Ribosomal_uS4"/>
</dbReference>
<dbReference type="PANTHER" id="PTHR11831">
    <property type="entry name" value="30S 40S RIBOSOMAL PROTEIN"/>
    <property type="match status" value="1"/>
</dbReference>
<comment type="subunit">
    <text evidence="7">Part of the 30S ribosomal subunit. Contacts protein S5. The interaction surface between S4 and S5 is involved in control of translational fidelity.</text>
</comment>
<keyword evidence="4 7" id="KW-0689">Ribosomal protein</keyword>
<dbReference type="SMART" id="SM00363">
    <property type="entry name" value="S4"/>
    <property type="match status" value="1"/>
</dbReference>
<dbReference type="Gene3D" id="3.10.290.10">
    <property type="entry name" value="RNA-binding S4 domain"/>
    <property type="match status" value="1"/>
</dbReference>
<evidence type="ECO:0000256" key="4">
    <source>
        <dbReference type="ARBA" id="ARBA00022980"/>
    </source>
</evidence>
<protein>
    <recommendedName>
        <fullName evidence="6 7">Small ribosomal subunit protein uS4</fullName>
    </recommendedName>
</protein>
<evidence type="ECO:0000256" key="1">
    <source>
        <dbReference type="ARBA" id="ARBA00007465"/>
    </source>
</evidence>
<dbReference type="SMART" id="SM01390">
    <property type="entry name" value="Ribosomal_S4"/>
    <property type="match status" value="1"/>
</dbReference>
<comment type="function">
    <text evidence="7">With S5 and S12 plays an important role in translational accuracy.</text>
</comment>
<sequence>MKLYSTSRIARRLGERLTLKAERDVSPKAAMVKRPYPPGMHQQRRGRGLSEFGISLKEKQKVRYLYGLSDGGLKRAVGAASRVPNKTKTEALVEILERRLDSTLFRMGFVASRRIARQVISHGHIFLNGKRVRTPSIRVKPGQVVSIRPESRGMPLFQGWEARFKNAEPPAWLVVEPAEWRGTVKQFSSTMDAATLQDISRIIEFYSR</sequence>
<dbReference type="InterPro" id="IPR005709">
    <property type="entry name" value="Ribosomal_uS4_bac-type"/>
</dbReference>
<accession>A0A1G2LCE5</accession>
<reference evidence="11 12" key="1">
    <citation type="journal article" date="2016" name="Nat. Commun.">
        <title>Thousands of microbial genomes shed light on interconnected biogeochemical processes in an aquifer system.</title>
        <authorList>
            <person name="Anantharaman K."/>
            <person name="Brown C.T."/>
            <person name="Hug L.A."/>
            <person name="Sharon I."/>
            <person name="Castelle C.J."/>
            <person name="Probst A.J."/>
            <person name="Thomas B.C."/>
            <person name="Singh A."/>
            <person name="Wilkins M.J."/>
            <person name="Karaoz U."/>
            <person name="Brodie E.L."/>
            <person name="Williams K.H."/>
            <person name="Hubbard S.S."/>
            <person name="Banfield J.F."/>
        </authorList>
    </citation>
    <scope>NUCLEOTIDE SEQUENCE [LARGE SCALE GENOMIC DNA]</scope>
</reference>
<dbReference type="InterPro" id="IPR036986">
    <property type="entry name" value="S4_RNA-bd_sf"/>
</dbReference>
<feature type="domain" description="Small ribosomal subunit protein uS4 N-terminal" evidence="10">
    <location>
        <begin position="1"/>
        <end position="97"/>
    </location>
</feature>
<evidence type="ECO:0000313" key="11">
    <source>
        <dbReference type="EMBL" id="OHA09306.1"/>
    </source>
</evidence>
<dbReference type="Pfam" id="PF01479">
    <property type="entry name" value="S4"/>
    <property type="match status" value="1"/>
</dbReference>
<dbReference type="FunFam" id="3.10.290.10:FF:000001">
    <property type="entry name" value="30S ribosomal protein S4"/>
    <property type="match status" value="1"/>
</dbReference>
<keyword evidence="2 7" id="KW-0699">rRNA-binding</keyword>
<evidence type="ECO:0000256" key="6">
    <source>
        <dbReference type="ARBA" id="ARBA00035254"/>
    </source>
</evidence>
<name>A0A1G2LCE5_9BACT</name>
<dbReference type="PROSITE" id="PS50889">
    <property type="entry name" value="S4"/>
    <property type="match status" value="1"/>
</dbReference>
<evidence type="ECO:0000256" key="2">
    <source>
        <dbReference type="ARBA" id="ARBA00022730"/>
    </source>
</evidence>
<dbReference type="GO" id="GO:0015935">
    <property type="term" value="C:small ribosomal subunit"/>
    <property type="evidence" value="ECO:0007669"/>
    <property type="project" value="InterPro"/>
</dbReference>
<dbReference type="CDD" id="cd00165">
    <property type="entry name" value="S4"/>
    <property type="match status" value="1"/>
</dbReference>
<dbReference type="GO" id="GO:0042274">
    <property type="term" value="P:ribosomal small subunit biogenesis"/>
    <property type="evidence" value="ECO:0007669"/>
    <property type="project" value="TreeGrafter"/>
</dbReference>
<evidence type="ECO:0000259" key="10">
    <source>
        <dbReference type="SMART" id="SM01390"/>
    </source>
</evidence>
<organism evidence="11 12">
    <name type="scientific">Candidatus Sungbacteria bacterium RIFCSPLOWO2_01_FULL_59_16</name>
    <dbReference type="NCBI Taxonomy" id="1802280"/>
    <lineage>
        <taxon>Bacteria</taxon>
        <taxon>Candidatus Sungiibacteriota</taxon>
    </lineage>
</organism>
<comment type="caution">
    <text evidence="11">The sequence shown here is derived from an EMBL/GenBank/DDBJ whole genome shotgun (WGS) entry which is preliminary data.</text>
</comment>
<dbReference type="AlphaFoldDB" id="A0A1G2LCE5"/>
<dbReference type="GO" id="GO:0006412">
    <property type="term" value="P:translation"/>
    <property type="evidence" value="ECO:0007669"/>
    <property type="project" value="UniProtKB-UniRule"/>
</dbReference>
<proteinExistence type="inferred from homology"/>
<dbReference type="SUPFAM" id="SSF55174">
    <property type="entry name" value="Alpha-L RNA-binding motif"/>
    <property type="match status" value="1"/>
</dbReference>